<evidence type="ECO:0000313" key="2">
    <source>
        <dbReference type="Proteomes" id="UP000614490"/>
    </source>
</evidence>
<reference evidence="1 2" key="1">
    <citation type="journal article" date="2005" name="Int. J. Syst. Evol. Microbiol.">
        <title>Halobacillus yeomjeoni sp. nov., isolated from a marine solar saltern in Korea.</title>
        <authorList>
            <person name="Yoon J.H."/>
            <person name="Kang S.J."/>
            <person name="Lee C.H."/>
            <person name="Oh H.W."/>
            <person name="Oh T.K."/>
        </authorList>
    </citation>
    <scope>NUCLEOTIDE SEQUENCE [LARGE SCALE GENOMIC DNA]</scope>
    <source>
        <strain evidence="1 2">KCTC 3957</strain>
    </source>
</reference>
<dbReference type="RefSeq" id="WP_197317314.1">
    <property type="nucleotide sequence ID" value="NZ_JADZSC010000002.1"/>
</dbReference>
<dbReference type="Proteomes" id="UP000614490">
    <property type="component" value="Unassembled WGS sequence"/>
</dbReference>
<sequence length="192" mass="22660">MEGKVMFTKDSTRENIYIKNRPPYHSEPHIICDLGILLDQFSQIRLKEGWSIHSSEGKVYAQSPSRAILKPLCAIEGDESPFSYMQAAVCYHHLCSYTEEGTSVVPESIVDDEWIRKLKLFGYWNFGEVRRSLNPIFFYDSLLHPVVIFFTCHHEGIEVIQKHIHRFDYEGYHLKYMERTWAMRDKGNFFTR</sequence>
<gene>
    <name evidence="1" type="ORF">H0267_10765</name>
</gene>
<keyword evidence="2" id="KW-1185">Reference proteome</keyword>
<comment type="caution">
    <text evidence="1">The sequence shown here is derived from an EMBL/GenBank/DDBJ whole genome shotgun (WGS) entry which is preliminary data.</text>
</comment>
<proteinExistence type="predicted"/>
<name>A0A931MVD4_9BACI</name>
<accession>A0A931MVD4</accession>
<organism evidence="1 2">
    <name type="scientific">Halobacillus yeomjeoni</name>
    <dbReference type="NCBI Taxonomy" id="311194"/>
    <lineage>
        <taxon>Bacteria</taxon>
        <taxon>Bacillati</taxon>
        <taxon>Bacillota</taxon>
        <taxon>Bacilli</taxon>
        <taxon>Bacillales</taxon>
        <taxon>Bacillaceae</taxon>
        <taxon>Halobacillus</taxon>
    </lineage>
</organism>
<dbReference type="EMBL" id="JADZSC010000002">
    <property type="protein sequence ID" value="MBH0230697.1"/>
    <property type="molecule type" value="Genomic_DNA"/>
</dbReference>
<protein>
    <submittedName>
        <fullName evidence="1">Uncharacterized protein</fullName>
    </submittedName>
</protein>
<evidence type="ECO:0000313" key="1">
    <source>
        <dbReference type="EMBL" id="MBH0230697.1"/>
    </source>
</evidence>
<dbReference type="AlphaFoldDB" id="A0A931MVD4"/>